<keyword evidence="2" id="KW-1185">Reference proteome</keyword>
<evidence type="ECO:0000313" key="2">
    <source>
        <dbReference type="Proteomes" id="UP001500831"/>
    </source>
</evidence>
<dbReference type="EMBL" id="BAAAVI010000025">
    <property type="protein sequence ID" value="GAA2877044.1"/>
    <property type="molecule type" value="Genomic_DNA"/>
</dbReference>
<evidence type="ECO:0000313" key="1">
    <source>
        <dbReference type="EMBL" id="GAA2877044.1"/>
    </source>
</evidence>
<dbReference type="RefSeq" id="WP_344973165.1">
    <property type="nucleotide sequence ID" value="NZ_BAAAVI010000025.1"/>
</dbReference>
<reference evidence="1 2" key="1">
    <citation type="journal article" date="2019" name="Int. J. Syst. Evol. Microbiol.">
        <title>The Global Catalogue of Microorganisms (GCM) 10K type strain sequencing project: providing services to taxonomists for standard genome sequencing and annotation.</title>
        <authorList>
            <consortium name="The Broad Institute Genomics Platform"/>
            <consortium name="The Broad Institute Genome Sequencing Center for Infectious Disease"/>
            <person name="Wu L."/>
            <person name="Ma J."/>
        </authorList>
    </citation>
    <scope>NUCLEOTIDE SEQUENCE [LARGE SCALE GENOMIC DNA]</scope>
    <source>
        <strain evidence="1 2">JCM 6242</strain>
    </source>
</reference>
<gene>
    <name evidence="1" type="ORF">GCM10010517_38390</name>
</gene>
<organism evidence="1 2">
    <name type="scientific">Streptosporangium fragile</name>
    <dbReference type="NCBI Taxonomy" id="46186"/>
    <lineage>
        <taxon>Bacteria</taxon>
        <taxon>Bacillati</taxon>
        <taxon>Actinomycetota</taxon>
        <taxon>Actinomycetes</taxon>
        <taxon>Streptosporangiales</taxon>
        <taxon>Streptosporangiaceae</taxon>
        <taxon>Streptosporangium</taxon>
    </lineage>
</organism>
<protein>
    <submittedName>
        <fullName evidence="1">Uncharacterized protein</fullName>
    </submittedName>
</protein>
<dbReference type="Proteomes" id="UP001500831">
    <property type="component" value="Unassembled WGS sequence"/>
</dbReference>
<accession>A0ABN3VZK5</accession>
<comment type="caution">
    <text evidence="1">The sequence shown here is derived from an EMBL/GenBank/DDBJ whole genome shotgun (WGS) entry which is preliminary data.</text>
</comment>
<sequence>MSKHVHVRLDDGLSITEDGVLIELSRCHCGATWTRTYRIEDGMFEP</sequence>
<proteinExistence type="predicted"/>
<name>A0ABN3VZK5_9ACTN</name>